<name>A0ACC0D2M3_9PEZI</name>
<gene>
    <name evidence="1" type="ORF">F4821DRAFT_120836</name>
</gene>
<proteinExistence type="predicted"/>
<protein>
    <submittedName>
        <fullName evidence="1">Uncharacterized protein</fullName>
    </submittedName>
</protein>
<comment type="caution">
    <text evidence="1">The sequence shown here is derived from an EMBL/GenBank/DDBJ whole genome shotgun (WGS) entry which is preliminary data.</text>
</comment>
<sequence length="525" mass="56772">MAPRLTIFALLHVLVWLFDPIAAGSLAAWSTGLGAPQLIMQDDATGKIFYSLCNSNGTSPIFPANETASFNLDLPPKNGTSLAGIGYANDGVNIAAIWYLNDASQIVEALWQCDPTGHFIPGSTPNNWIVSSGQPVNSSTGLSAVNLGAQSGYQVYFHDDHMATSILRYTTADGWRTDGNISQDAVKTLPINAGFTDNNKISVVYGRGPSNIEVSTLQQNGEWVVTLFPTPLNLVDRDSDNTTTLLPVTNDTAPEDFTLNTTANWALEGWDGSAKGIGLTFNDDSTRNIFYIGNDSLLHQVSETSGGWQASSGQSVQSWPIADSPSSQFASTYDFNRNQVWIYYVSGGNVTQVYRSGKNSWEPAAALRTFNDTVIESDEDSDLSTGAKAGIGVGVGVVGAALITLGAFFFLRRRKRSREAHRQAETEAEATSAAADHPVSSFAGSPAPAYSSGVMQGQWIDGQWIQASQTKPEGQWQERYSYAPVDQQQPVFHEMASQEHTHEMPGDTGRRELPTNHTELEEGRP</sequence>
<organism evidence="1 2">
    <name type="scientific">Hypoxylon rubiginosum</name>
    <dbReference type="NCBI Taxonomy" id="110542"/>
    <lineage>
        <taxon>Eukaryota</taxon>
        <taxon>Fungi</taxon>
        <taxon>Dikarya</taxon>
        <taxon>Ascomycota</taxon>
        <taxon>Pezizomycotina</taxon>
        <taxon>Sordariomycetes</taxon>
        <taxon>Xylariomycetidae</taxon>
        <taxon>Xylariales</taxon>
        <taxon>Hypoxylaceae</taxon>
        <taxon>Hypoxylon</taxon>
    </lineage>
</organism>
<reference evidence="1 2" key="1">
    <citation type="journal article" date="2022" name="New Phytol.">
        <title>Ecological generalism drives hyperdiversity of secondary metabolite gene clusters in xylarialean endophytes.</title>
        <authorList>
            <person name="Franco M.E.E."/>
            <person name="Wisecaver J.H."/>
            <person name="Arnold A.E."/>
            <person name="Ju Y.M."/>
            <person name="Slot J.C."/>
            <person name="Ahrendt S."/>
            <person name="Moore L.P."/>
            <person name="Eastman K.E."/>
            <person name="Scott K."/>
            <person name="Konkel Z."/>
            <person name="Mondo S.J."/>
            <person name="Kuo A."/>
            <person name="Hayes R.D."/>
            <person name="Haridas S."/>
            <person name="Andreopoulos B."/>
            <person name="Riley R."/>
            <person name="LaButti K."/>
            <person name="Pangilinan J."/>
            <person name="Lipzen A."/>
            <person name="Amirebrahimi M."/>
            <person name="Yan J."/>
            <person name="Adam C."/>
            <person name="Keymanesh K."/>
            <person name="Ng V."/>
            <person name="Louie K."/>
            <person name="Northen T."/>
            <person name="Drula E."/>
            <person name="Henrissat B."/>
            <person name="Hsieh H.M."/>
            <person name="Youens-Clark K."/>
            <person name="Lutzoni F."/>
            <person name="Miadlikowska J."/>
            <person name="Eastwood D.C."/>
            <person name="Hamelin R.C."/>
            <person name="Grigoriev I.V."/>
            <person name="U'Ren J.M."/>
        </authorList>
    </citation>
    <scope>NUCLEOTIDE SEQUENCE [LARGE SCALE GENOMIC DNA]</scope>
    <source>
        <strain evidence="1 2">ER1909</strain>
    </source>
</reference>
<evidence type="ECO:0000313" key="2">
    <source>
        <dbReference type="Proteomes" id="UP001497680"/>
    </source>
</evidence>
<accession>A0ACC0D2M3</accession>
<dbReference type="Proteomes" id="UP001497680">
    <property type="component" value="Unassembled WGS sequence"/>
</dbReference>
<dbReference type="EMBL" id="MU394311">
    <property type="protein sequence ID" value="KAI6086972.1"/>
    <property type="molecule type" value="Genomic_DNA"/>
</dbReference>
<keyword evidence="2" id="KW-1185">Reference proteome</keyword>
<evidence type="ECO:0000313" key="1">
    <source>
        <dbReference type="EMBL" id="KAI6086972.1"/>
    </source>
</evidence>